<evidence type="ECO:0000313" key="12">
    <source>
        <dbReference type="EMBL" id="PVD26127.1"/>
    </source>
</evidence>
<feature type="transmembrane region" description="Helical" evidence="10">
    <location>
        <begin position="520"/>
        <end position="539"/>
    </location>
</feature>
<dbReference type="GO" id="GO:0033344">
    <property type="term" value="P:cholesterol efflux"/>
    <property type="evidence" value="ECO:0007669"/>
    <property type="project" value="TreeGrafter"/>
</dbReference>
<comment type="similarity">
    <text evidence="2">Belongs to the ABC transporter superfamily. ABCG family. Eye pigment precursor importer (TC 3.A.1.204) subfamily.</text>
</comment>
<evidence type="ECO:0000256" key="3">
    <source>
        <dbReference type="ARBA" id="ARBA00022448"/>
    </source>
</evidence>
<evidence type="ECO:0000256" key="6">
    <source>
        <dbReference type="ARBA" id="ARBA00022840"/>
    </source>
</evidence>
<dbReference type="PANTHER" id="PTHR48041">
    <property type="entry name" value="ABC TRANSPORTER G FAMILY MEMBER 28"/>
    <property type="match status" value="1"/>
</dbReference>
<reference evidence="12 13" key="1">
    <citation type="submission" date="2018-04" db="EMBL/GenBank/DDBJ databases">
        <title>The genome of golden apple snail Pomacea canaliculata provides insight into stress tolerance and invasive adaptation.</title>
        <authorList>
            <person name="Liu C."/>
            <person name="Liu B."/>
            <person name="Ren Y."/>
            <person name="Zhang Y."/>
            <person name="Wang H."/>
            <person name="Li S."/>
            <person name="Jiang F."/>
            <person name="Yin L."/>
            <person name="Zhang G."/>
            <person name="Qian W."/>
            <person name="Fan W."/>
        </authorList>
    </citation>
    <scope>NUCLEOTIDE SEQUENCE [LARGE SCALE GENOMIC DNA]</scope>
    <source>
        <strain evidence="12">SZHN2017</strain>
        <tissue evidence="12">Muscle</tissue>
    </source>
</reference>
<protein>
    <recommendedName>
        <fullName evidence="11">ABC transporter domain-containing protein</fullName>
    </recommendedName>
</protein>
<feature type="transmembrane region" description="Helical" evidence="10">
    <location>
        <begin position="455"/>
        <end position="480"/>
    </location>
</feature>
<dbReference type="InterPro" id="IPR017871">
    <property type="entry name" value="ABC_transporter-like_CS"/>
</dbReference>
<evidence type="ECO:0000313" key="13">
    <source>
        <dbReference type="Proteomes" id="UP000245119"/>
    </source>
</evidence>
<evidence type="ECO:0000256" key="10">
    <source>
        <dbReference type="SAM" id="Phobius"/>
    </source>
</evidence>
<keyword evidence="3" id="KW-0813">Transport</keyword>
<dbReference type="Proteomes" id="UP000245119">
    <property type="component" value="Linkage Group LG8"/>
</dbReference>
<keyword evidence="5" id="KW-0547">Nucleotide-binding</keyword>
<evidence type="ECO:0000256" key="1">
    <source>
        <dbReference type="ARBA" id="ARBA00004141"/>
    </source>
</evidence>
<evidence type="ECO:0000256" key="4">
    <source>
        <dbReference type="ARBA" id="ARBA00022692"/>
    </source>
</evidence>
<keyword evidence="8 10" id="KW-0472">Membrane</keyword>
<feature type="region of interest" description="Disordered" evidence="9">
    <location>
        <begin position="1"/>
        <end position="24"/>
    </location>
</feature>
<organism evidence="12 13">
    <name type="scientific">Pomacea canaliculata</name>
    <name type="common">Golden apple snail</name>
    <dbReference type="NCBI Taxonomy" id="400727"/>
    <lineage>
        <taxon>Eukaryota</taxon>
        <taxon>Metazoa</taxon>
        <taxon>Spiralia</taxon>
        <taxon>Lophotrochozoa</taxon>
        <taxon>Mollusca</taxon>
        <taxon>Gastropoda</taxon>
        <taxon>Caenogastropoda</taxon>
        <taxon>Architaenioglossa</taxon>
        <taxon>Ampullarioidea</taxon>
        <taxon>Ampullariidae</taxon>
        <taxon>Pomacea</taxon>
    </lineage>
</organism>
<dbReference type="EMBL" id="PZQS01000008">
    <property type="protein sequence ID" value="PVD26127.1"/>
    <property type="molecule type" value="Genomic_DNA"/>
</dbReference>
<dbReference type="InterPro" id="IPR027417">
    <property type="entry name" value="P-loop_NTPase"/>
</dbReference>
<dbReference type="PROSITE" id="PS50893">
    <property type="entry name" value="ABC_TRANSPORTER_2"/>
    <property type="match status" value="1"/>
</dbReference>
<dbReference type="InterPro" id="IPR050352">
    <property type="entry name" value="ABCG_transporters"/>
</dbReference>
<feature type="compositionally biased region" description="Low complexity" evidence="9">
    <location>
        <begin position="10"/>
        <end position="19"/>
    </location>
</feature>
<dbReference type="PROSITE" id="PS00211">
    <property type="entry name" value="ABC_TRANSPORTER_1"/>
    <property type="match status" value="1"/>
</dbReference>
<dbReference type="SUPFAM" id="SSF52540">
    <property type="entry name" value="P-loop containing nucleoside triphosphate hydrolases"/>
    <property type="match status" value="1"/>
</dbReference>
<keyword evidence="6" id="KW-0067">ATP-binding</keyword>
<dbReference type="AlphaFoldDB" id="A0A2T7NY74"/>
<keyword evidence="4 10" id="KW-0812">Transmembrane</keyword>
<dbReference type="Gene3D" id="3.40.50.300">
    <property type="entry name" value="P-loop containing nucleotide triphosphate hydrolases"/>
    <property type="match status" value="1"/>
</dbReference>
<keyword evidence="7 10" id="KW-1133">Transmembrane helix</keyword>
<evidence type="ECO:0000256" key="8">
    <source>
        <dbReference type="ARBA" id="ARBA00023136"/>
    </source>
</evidence>
<feature type="domain" description="ABC transporter" evidence="11">
    <location>
        <begin position="31"/>
        <end position="285"/>
    </location>
</feature>
<evidence type="ECO:0000256" key="9">
    <source>
        <dbReference type="SAM" id="MobiDB-lite"/>
    </source>
</evidence>
<proteinExistence type="inferred from homology"/>
<dbReference type="GO" id="GO:0016324">
    <property type="term" value="C:apical plasma membrane"/>
    <property type="evidence" value="ECO:0007669"/>
    <property type="project" value="TreeGrafter"/>
</dbReference>
<gene>
    <name evidence="12" type="ORF">C0Q70_13795</name>
</gene>
<comment type="caution">
    <text evidence="12">The sequence shown here is derived from an EMBL/GenBank/DDBJ whole genome shotgun (WGS) entry which is preliminary data.</text>
</comment>
<comment type="subcellular location">
    <subcellularLocation>
        <location evidence="1">Membrane</location>
        <topology evidence="1">Multi-pass membrane protein</topology>
    </subcellularLocation>
</comment>
<keyword evidence="13" id="KW-1185">Reference proteome</keyword>
<feature type="transmembrane region" description="Helical" evidence="10">
    <location>
        <begin position="609"/>
        <end position="630"/>
    </location>
</feature>
<dbReference type="GO" id="GO:0043190">
    <property type="term" value="C:ATP-binding cassette (ABC) transporter complex"/>
    <property type="evidence" value="ECO:0007669"/>
    <property type="project" value="TreeGrafter"/>
</dbReference>
<dbReference type="Pfam" id="PF00005">
    <property type="entry name" value="ABC_tran"/>
    <property type="match status" value="1"/>
</dbReference>
<feature type="transmembrane region" description="Helical" evidence="10">
    <location>
        <begin position="492"/>
        <end position="514"/>
    </location>
</feature>
<dbReference type="Pfam" id="PF19055">
    <property type="entry name" value="ABC2_membrane_7"/>
    <property type="match status" value="1"/>
</dbReference>
<dbReference type="GO" id="GO:0042632">
    <property type="term" value="P:cholesterol homeostasis"/>
    <property type="evidence" value="ECO:0007669"/>
    <property type="project" value="TreeGrafter"/>
</dbReference>
<feature type="transmembrane region" description="Helical" evidence="10">
    <location>
        <begin position="417"/>
        <end position="435"/>
    </location>
</feature>
<dbReference type="GO" id="GO:0140359">
    <property type="term" value="F:ABC-type transporter activity"/>
    <property type="evidence" value="ECO:0007669"/>
    <property type="project" value="InterPro"/>
</dbReference>
<evidence type="ECO:0000256" key="7">
    <source>
        <dbReference type="ARBA" id="ARBA00022989"/>
    </source>
</evidence>
<dbReference type="InterPro" id="IPR043926">
    <property type="entry name" value="ABCG_dom"/>
</dbReference>
<dbReference type="SMART" id="SM00382">
    <property type="entry name" value="AAA"/>
    <property type="match status" value="1"/>
</dbReference>
<dbReference type="OrthoDB" id="66620at2759"/>
<dbReference type="InterPro" id="IPR003593">
    <property type="entry name" value="AAA+_ATPase"/>
</dbReference>
<evidence type="ECO:0000256" key="2">
    <source>
        <dbReference type="ARBA" id="ARBA00005814"/>
    </source>
</evidence>
<name>A0A2T7NY74_POMCA</name>
<evidence type="ECO:0000259" key="11">
    <source>
        <dbReference type="PROSITE" id="PS50893"/>
    </source>
</evidence>
<feature type="transmembrane region" description="Helical" evidence="10">
    <location>
        <begin position="378"/>
        <end position="396"/>
    </location>
</feature>
<sequence>MDCKTLVDMPTTPRTTPVPGGQSGQTTYPTLVLQDINYYVTCRPGPWWKGGCFRGKQVKHVLQNVTLDLPAGQLIAVAGSSGSGKTSLLDIITFRNEGYVTGKMAYKGLHCTKDNMQKICSYVIQADRLLPNLTVLETLIYYAYLKLPGETKKSKLEETVESVISRMGLKGVADSRVGGAVVRGISGGERRRVTIAIQLLQEPDILLLDEPTTGLDSFTARHLVASLQQLARQGTLVVLSLHQPRYDIVRMLDQTILMSKGQVVYSGTTSNLVPYFTNLGHECPSYTNPMDRYMDIISVDHANSENRLNSAQRLQTLVEAYQASDLFAATREKVAEQMRGNFVQVGKSYRPSGPSWFRVFLTLVSRMHVNLYRSPMDLLGRLFLMPVFCPFLLMFLGQMKHNQKSIQDRIGLLYQSGHVPPYFGLFNAIGLFVALRNHFYREGFEGLYSSTTFLLAYTVHIAPFMALSGVIFSSVLYWGAGMNPVADHFAKYLAVVLMLHLSGELLTVAIMGIFKNPRLASNTTSLIFAAASLIGSGFLRSLQNMLQVLKYMSWMSFLKYSSEIFVALEFHNLNLTCEDQMQGLPCIPSGEIFIDSNYPGALDHEARNFQVMAAFTVGFFALAAVVFRMVGIRILQ</sequence>
<dbReference type="GO" id="GO:0005524">
    <property type="term" value="F:ATP binding"/>
    <property type="evidence" value="ECO:0007669"/>
    <property type="project" value="UniProtKB-KW"/>
</dbReference>
<dbReference type="InterPro" id="IPR013525">
    <property type="entry name" value="ABC2_TM"/>
</dbReference>
<evidence type="ECO:0000256" key="5">
    <source>
        <dbReference type="ARBA" id="ARBA00022741"/>
    </source>
</evidence>
<dbReference type="InterPro" id="IPR003439">
    <property type="entry name" value="ABC_transporter-like_ATP-bd"/>
</dbReference>
<dbReference type="Pfam" id="PF01061">
    <property type="entry name" value="ABC2_membrane"/>
    <property type="match status" value="1"/>
</dbReference>
<dbReference type="STRING" id="400727.A0A2T7NY74"/>
<dbReference type="PANTHER" id="PTHR48041:SF113">
    <property type="entry name" value="ATP-BINDING CASSETTE SUB-FAMILY G MEMBER 5"/>
    <property type="match status" value="1"/>
</dbReference>
<accession>A0A2T7NY74</accession>
<dbReference type="GO" id="GO:0016887">
    <property type="term" value="F:ATP hydrolysis activity"/>
    <property type="evidence" value="ECO:0007669"/>
    <property type="project" value="InterPro"/>
</dbReference>